<feature type="region of interest" description="Disordered" evidence="1">
    <location>
        <begin position="47"/>
        <end position="71"/>
    </location>
</feature>
<proteinExistence type="predicted"/>
<organism evidence="2 3">
    <name type="scientific">Candidatus Komeilibacteria bacterium RIFCSPLOWO2_01_FULL_53_11</name>
    <dbReference type="NCBI Taxonomy" id="1798552"/>
    <lineage>
        <taxon>Bacteria</taxon>
        <taxon>Candidatus Komeiliibacteriota</taxon>
    </lineage>
</organism>
<name>A0A1G2BXD9_9BACT</name>
<gene>
    <name evidence="2" type="ORF">A3B31_01815</name>
</gene>
<protein>
    <submittedName>
        <fullName evidence="2">Uncharacterized protein</fullName>
    </submittedName>
</protein>
<dbReference type="Proteomes" id="UP000177349">
    <property type="component" value="Unassembled WGS sequence"/>
</dbReference>
<evidence type="ECO:0000313" key="2">
    <source>
        <dbReference type="EMBL" id="OGY92847.1"/>
    </source>
</evidence>
<comment type="caution">
    <text evidence="2">The sequence shown here is derived from an EMBL/GenBank/DDBJ whole genome shotgun (WGS) entry which is preliminary data.</text>
</comment>
<evidence type="ECO:0000313" key="3">
    <source>
        <dbReference type="Proteomes" id="UP000177349"/>
    </source>
</evidence>
<sequence>MTKKPVHMTRTLKKMNAVVSLIVERCFTDTIITFSDVVRMPLSPIAVQAQKKAGHPAERDGRQRNQSTGRT</sequence>
<evidence type="ECO:0000256" key="1">
    <source>
        <dbReference type="SAM" id="MobiDB-lite"/>
    </source>
</evidence>
<dbReference type="EMBL" id="MHKN01000008">
    <property type="protein sequence ID" value="OGY92847.1"/>
    <property type="molecule type" value="Genomic_DNA"/>
</dbReference>
<accession>A0A1G2BXD9</accession>
<reference evidence="2 3" key="1">
    <citation type="journal article" date="2016" name="Nat. Commun.">
        <title>Thousands of microbial genomes shed light on interconnected biogeochemical processes in an aquifer system.</title>
        <authorList>
            <person name="Anantharaman K."/>
            <person name="Brown C.T."/>
            <person name="Hug L.A."/>
            <person name="Sharon I."/>
            <person name="Castelle C.J."/>
            <person name="Probst A.J."/>
            <person name="Thomas B.C."/>
            <person name="Singh A."/>
            <person name="Wilkins M.J."/>
            <person name="Karaoz U."/>
            <person name="Brodie E.L."/>
            <person name="Williams K.H."/>
            <person name="Hubbard S.S."/>
            <person name="Banfield J.F."/>
        </authorList>
    </citation>
    <scope>NUCLEOTIDE SEQUENCE [LARGE SCALE GENOMIC DNA]</scope>
</reference>
<dbReference type="AlphaFoldDB" id="A0A1G2BXD9"/>